<organism evidence="1 2">
    <name type="scientific">Capnocytophaga sputigena</name>
    <dbReference type="NCBI Taxonomy" id="1019"/>
    <lineage>
        <taxon>Bacteria</taxon>
        <taxon>Pseudomonadati</taxon>
        <taxon>Bacteroidota</taxon>
        <taxon>Flavobacteriia</taxon>
        <taxon>Flavobacteriales</taxon>
        <taxon>Flavobacteriaceae</taxon>
        <taxon>Capnocytophaga</taxon>
    </lineage>
</organism>
<sequence>MKRFRMFAGPNGSGKSTLIEDVKKHYNVGYFVNADIIEKQLKTQGFINCEEYVPTPITQYDWESFQLNAENKQIDKQKLQSIVITDNILVLNTPIDSYIAASIANFFRQILLCTESTFSFETVMSHPSKVEFLKNVKKQGFKTYLYFVSTRDPKINIERIGLRVTKGGHNVLEKKVIERYYRSMELLFEAFMIADRAFIFDTTFSDKRSLLIEKKGTEMKILQDVIPEWIHRYLIEKIENI</sequence>
<evidence type="ECO:0000313" key="1">
    <source>
        <dbReference type="EMBL" id="SQA75287.1"/>
    </source>
</evidence>
<dbReference type="PANTHER" id="PTHR39206">
    <property type="entry name" value="SLL8004 PROTEIN"/>
    <property type="match status" value="1"/>
</dbReference>
<dbReference type="RefSeq" id="WP_002677255.1">
    <property type="nucleotide sequence ID" value="NZ_CP022383.1"/>
</dbReference>
<dbReference type="Proteomes" id="UP000249902">
    <property type="component" value="Unassembled WGS sequence"/>
</dbReference>
<dbReference type="EMBL" id="UAVP01000007">
    <property type="protein sequence ID" value="SQA75287.1"/>
    <property type="molecule type" value="Genomic_DNA"/>
</dbReference>
<accession>A0AAX2IB09</accession>
<dbReference type="SUPFAM" id="SSF52540">
    <property type="entry name" value="P-loop containing nucleoside triphosphate hydrolases"/>
    <property type="match status" value="1"/>
</dbReference>
<comment type="caution">
    <text evidence="1">The sequence shown here is derived from an EMBL/GenBank/DDBJ whole genome shotgun (WGS) entry which is preliminary data.</text>
</comment>
<gene>
    <name evidence="1" type="ORF">NCTC11653_01185</name>
</gene>
<proteinExistence type="predicted"/>
<dbReference type="Gene3D" id="3.40.50.300">
    <property type="entry name" value="P-loop containing nucleotide triphosphate hydrolases"/>
    <property type="match status" value="1"/>
</dbReference>
<reference evidence="1 2" key="1">
    <citation type="submission" date="2018-06" db="EMBL/GenBank/DDBJ databases">
        <authorList>
            <consortium name="Pathogen Informatics"/>
            <person name="Doyle S."/>
        </authorList>
    </citation>
    <scope>NUCLEOTIDE SEQUENCE [LARGE SCALE GENOMIC DNA]</scope>
    <source>
        <strain evidence="1 2">NCTC11653</strain>
    </source>
</reference>
<protein>
    <submittedName>
        <fullName evidence="1">Uncharacterized protein conserved in bacteria</fullName>
    </submittedName>
</protein>
<dbReference type="InterPro" id="IPR027417">
    <property type="entry name" value="P-loop_NTPase"/>
</dbReference>
<dbReference type="PANTHER" id="PTHR39206:SF1">
    <property type="entry name" value="SLL8004 PROTEIN"/>
    <property type="match status" value="1"/>
</dbReference>
<dbReference type="AlphaFoldDB" id="A0AAX2IB09"/>
<evidence type="ECO:0000313" key="2">
    <source>
        <dbReference type="Proteomes" id="UP000249902"/>
    </source>
</evidence>
<name>A0AAX2IB09_CAPSP</name>